<dbReference type="EMBL" id="SULG01000004">
    <property type="protein sequence ID" value="TLD43377.1"/>
    <property type="molecule type" value="Genomic_DNA"/>
</dbReference>
<dbReference type="Pfam" id="PF06167">
    <property type="entry name" value="Peptidase_M90"/>
    <property type="match status" value="1"/>
</dbReference>
<dbReference type="Gene3D" id="3.40.390.10">
    <property type="entry name" value="Collagenase (Catalytic Domain)"/>
    <property type="match status" value="1"/>
</dbReference>
<dbReference type="GO" id="GO:0004177">
    <property type="term" value="F:aminopeptidase activity"/>
    <property type="evidence" value="ECO:0007669"/>
    <property type="project" value="TreeGrafter"/>
</dbReference>
<dbReference type="SUPFAM" id="SSF55486">
    <property type="entry name" value="Metalloproteases ('zincins'), catalytic domain"/>
    <property type="match status" value="1"/>
</dbReference>
<organism evidence="1 2">
    <name type="scientific">Candidatus Jettenia ecosi</name>
    <dbReference type="NCBI Taxonomy" id="2494326"/>
    <lineage>
        <taxon>Bacteria</taxon>
        <taxon>Pseudomonadati</taxon>
        <taxon>Planctomycetota</taxon>
        <taxon>Candidatus Brocadiia</taxon>
        <taxon>Candidatus Brocadiales</taxon>
        <taxon>Candidatus Brocadiaceae</taxon>
        <taxon>Candidatus Jettenia</taxon>
    </lineage>
</organism>
<protein>
    <submittedName>
        <fullName evidence="1">Inner membrane protein</fullName>
    </submittedName>
</protein>
<reference evidence="1 2" key="1">
    <citation type="submission" date="2019-04" db="EMBL/GenBank/DDBJ databases">
        <title>Genome of a novel bacterium Candidatus Jettenia ecosi reconstructed from metagenome of an anammox bioreactor.</title>
        <authorList>
            <person name="Mardanov A.V."/>
            <person name="Beletsky A.V."/>
            <person name="Ravin N.V."/>
            <person name="Botchkova E.A."/>
            <person name="Litti Y.V."/>
            <person name="Nozhevnikova A.N."/>
        </authorList>
    </citation>
    <scope>NUCLEOTIDE SEQUENCE [LARGE SCALE GENOMIC DNA]</scope>
    <source>
        <strain evidence="1">J2</strain>
    </source>
</reference>
<dbReference type="GO" id="GO:0005829">
    <property type="term" value="C:cytosol"/>
    <property type="evidence" value="ECO:0007669"/>
    <property type="project" value="TreeGrafter"/>
</dbReference>
<name>A0A533QF30_9BACT</name>
<proteinExistence type="predicted"/>
<dbReference type="InterPro" id="IPR024079">
    <property type="entry name" value="MetalloPept_cat_dom_sf"/>
</dbReference>
<gene>
    <name evidence="1" type="ORF">JETT_0382</name>
</gene>
<dbReference type="PANTHER" id="PTHR30164:SF2">
    <property type="entry name" value="PROTEIN MTFA"/>
    <property type="match status" value="1"/>
</dbReference>
<dbReference type="GO" id="GO:0008237">
    <property type="term" value="F:metallopeptidase activity"/>
    <property type="evidence" value="ECO:0007669"/>
    <property type="project" value="InterPro"/>
</dbReference>
<accession>A0A533QF30</accession>
<sequence>MFGSKQKRRDSLRAAPLPLTWLKVIERNVPFYRYLPEADQCELHRHIQVFLAERHFEGCGGLQITDEIKVTISAQACLLLLHRDTDYYPTLKSILVYPSAYIARQSTSVGTGMILESTTIRLGESWQRGAVILSWDDVLQGAADIHDGHNVVLHEFAHQLDQEGGEAKGSPILERRSMYVAWARILGAEYVQLQKDVQDGHKSTLDDYGATNPAEFFAVATECFFEKALQLKKKHPELYEELKLYYRQDPAQFRNR</sequence>
<evidence type="ECO:0000313" key="1">
    <source>
        <dbReference type="EMBL" id="TLD43377.1"/>
    </source>
</evidence>
<comment type="caution">
    <text evidence="1">The sequence shown here is derived from an EMBL/GenBank/DDBJ whole genome shotgun (WGS) entry which is preliminary data.</text>
</comment>
<dbReference type="PANTHER" id="PTHR30164">
    <property type="entry name" value="MTFA PEPTIDASE"/>
    <property type="match status" value="1"/>
</dbReference>
<dbReference type="Gene3D" id="1.10.472.150">
    <property type="entry name" value="Glucose-regulated metallo-peptidase M90, N-terminal domain"/>
    <property type="match status" value="1"/>
</dbReference>
<evidence type="ECO:0000313" key="2">
    <source>
        <dbReference type="Proteomes" id="UP000319783"/>
    </source>
</evidence>
<dbReference type="Proteomes" id="UP000319783">
    <property type="component" value="Unassembled WGS sequence"/>
</dbReference>
<dbReference type="AlphaFoldDB" id="A0A533QF30"/>
<dbReference type="CDD" id="cd20169">
    <property type="entry name" value="Peptidase_M90_mtfA"/>
    <property type="match status" value="1"/>
</dbReference>
<dbReference type="InterPro" id="IPR042252">
    <property type="entry name" value="MtfA_N"/>
</dbReference>
<dbReference type="InterPro" id="IPR010384">
    <property type="entry name" value="MtfA_fam"/>
</dbReference>